<keyword evidence="5" id="KW-1185">Reference proteome</keyword>
<evidence type="ECO:0000256" key="2">
    <source>
        <dbReference type="PROSITE-ProRule" id="PRU00335"/>
    </source>
</evidence>
<gene>
    <name evidence="4" type="ordered locus">Bcav_3407</name>
</gene>
<dbReference type="EMBL" id="CP001618">
    <property type="protein sequence ID" value="ACQ81649.1"/>
    <property type="molecule type" value="Genomic_DNA"/>
</dbReference>
<dbReference type="Gene3D" id="1.10.357.10">
    <property type="entry name" value="Tetracycline Repressor, domain 2"/>
    <property type="match status" value="1"/>
</dbReference>
<dbReference type="InterPro" id="IPR001647">
    <property type="entry name" value="HTH_TetR"/>
</dbReference>
<dbReference type="OrthoDB" id="9806334at2"/>
<dbReference type="AlphaFoldDB" id="C5C224"/>
<dbReference type="GO" id="GO:0000976">
    <property type="term" value="F:transcription cis-regulatory region binding"/>
    <property type="evidence" value="ECO:0007669"/>
    <property type="project" value="TreeGrafter"/>
</dbReference>
<proteinExistence type="predicted"/>
<reference evidence="4 5" key="1">
    <citation type="journal article" date="2009" name="Stand. Genomic Sci.">
        <title>Complete genome sequence of Beutenbergia cavernae type strain (HKI 0122).</title>
        <authorList>
            <person name="Land M."/>
            <person name="Pukall R."/>
            <person name="Abt B."/>
            <person name="Goker M."/>
            <person name="Rohde M."/>
            <person name="Glavina Del Rio T."/>
            <person name="Tice H."/>
            <person name="Copeland A."/>
            <person name="Cheng J.F."/>
            <person name="Lucas S."/>
            <person name="Chen F."/>
            <person name="Nolan M."/>
            <person name="Bruce D."/>
            <person name="Goodwin L."/>
            <person name="Pitluck S."/>
            <person name="Ivanova N."/>
            <person name="Mavromatis K."/>
            <person name="Ovchinnikova G."/>
            <person name="Pati A."/>
            <person name="Chen A."/>
            <person name="Palaniappan K."/>
            <person name="Hauser L."/>
            <person name="Chang Y.J."/>
            <person name="Jefferies C.C."/>
            <person name="Saunders E."/>
            <person name="Brettin T."/>
            <person name="Detter J.C."/>
            <person name="Han C."/>
            <person name="Chain P."/>
            <person name="Bristow J."/>
            <person name="Eisen J.A."/>
            <person name="Markowitz V."/>
            <person name="Hugenholtz P."/>
            <person name="Kyrpides N.C."/>
            <person name="Klenk H.P."/>
            <person name="Lapidus A."/>
        </authorList>
    </citation>
    <scope>NUCLEOTIDE SEQUENCE [LARGE SCALE GENOMIC DNA]</scope>
    <source>
        <strain evidence="5">ATCC BAA-8 / DSM 12333 / NBRC 16432</strain>
    </source>
</reference>
<accession>C5C224</accession>
<evidence type="ECO:0000313" key="4">
    <source>
        <dbReference type="EMBL" id="ACQ81649.1"/>
    </source>
</evidence>
<dbReference type="Pfam" id="PF17937">
    <property type="entry name" value="TetR_C_28"/>
    <property type="match status" value="1"/>
</dbReference>
<dbReference type="PANTHER" id="PTHR30055:SF148">
    <property type="entry name" value="TETR-FAMILY TRANSCRIPTIONAL REGULATOR"/>
    <property type="match status" value="1"/>
</dbReference>
<dbReference type="GO" id="GO:0003700">
    <property type="term" value="F:DNA-binding transcription factor activity"/>
    <property type="evidence" value="ECO:0007669"/>
    <property type="project" value="TreeGrafter"/>
</dbReference>
<feature type="domain" description="HTH tetR-type" evidence="3">
    <location>
        <begin position="2"/>
        <end position="62"/>
    </location>
</feature>
<organism evidence="4 5">
    <name type="scientific">Beutenbergia cavernae (strain ATCC BAA-8 / DSM 12333 / CCUG 43141 / JCM 11478 / NBRC 16432 / NCIMB 13614 / HKI 0122)</name>
    <dbReference type="NCBI Taxonomy" id="471853"/>
    <lineage>
        <taxon>Bacteria</taxon>
        <taxon>Bacillati</taxon>
        <taxon>Actinomycetota</taxon>
        <taxon>Actinomycetes</taxon>
        <taxon>Micrococcales</taxon>
        <taxon>Beutenbergiaceae</taxon>
        <taxon>Beutenbergia</taxon>
    </lineage>
</organism>
<dbReference type="InterPro" id="IPR041479">
    <property type="entry name" value="TetR_CgmR_C"/>
</dbReference>
<name>C5C224_BEUC1</name>
<evidence type="ECO:0000259" key="3">
    <source>
        <dbReference type="PROSITE" id="PS50977"/>
    </source>
</evidence>
<evidence type="ECO:0000313" key="5">
    <source>
        <dbReference type="Proteomes" id="UP000007962"/>
    </source>
</evidence>
<dbReference type="Pfam" id="PF00440">
    <property type="entry name" value="TetR_N"/>
    <property type="match status" value="1"/>
</dbReference>
<feature type="DNA-binding region" description="H-T-H motif" evidence="2">
    <location>
        <begin position="25"/>
        <end position="44"/>
    </location>
</feature>
<dbReference type="RefSeq" id="WP_015883886.1">
    <property type="nucleotide sequence ID" value="NC_012669.1"/>
</dbReference>
<dbReference type="InterPro" id="IPR009057">
    <property type="entry name" value="Homeodomain-like_sf"/>
</dbReference>
<sequence length="178" mass="18407">MRDTRDRLLDAVETLLIESGPGSTTLEAVAAEAGVSKGGLLYHFGSKRDLFTGLLDRLNDVGEQDFAALRAAPRGAVAGFLESSRVADDGFTRTLLAATRLIGVREVDAAAALTASIDAWAGVIADQVSDPVLARLVQLVGDGLYLHALLGADSEPLDSAVVERVIALVPAAGDGPDA</sequence>
<dbReference type="SUPFAM" id="SSF46689">
    <property type="entry name" value="Homeodomain-like"/>
    <property type="match status" value="1"/>
</dbReference>
<dbReference type="Proteomes" id="UP000007962">
    <property type="component" value="Chromosome"/>
</dbReference>
<keyword evidence="1 2" id="KW-0238">DNA-binding</keyword>
<dbReference type="KEGG" id="bcv:Bcav_3407"/>
<protein>
    <submittedName>
        <fullName evidence="4">Transcriptional regulator, TetR family</fullName>
    </submittedName>
</protein>
<dbReference type="InterPro" id="IPR050109">
    <property type="entry name" value="HTH-type_TetR-like_transc_reg"/>
</dbReference>
<dbReference type="PROSITE" id="PS50977">
    <property type="entry name" value="HTH_TETR_2"/>
    <property type="match status" value="1"/>
</dbReference>
<dbReference type="HOGENOM" id="CLU_091687_2_1_11"/>
<dbReference type="PRINTS" id="PR00455">
    <property type="entry name" value="HTHTETR"/>
</dbReference>
<dbReference type="PANTHER" id="PTHR30055">
    <property type="entry name" value="HTH-TYPE TRANSCRIPTIONAL REGULATOR RUTR"/>
    <property type="match status" value="1"/>
</dbReference>
<dbReference type="eggNOG" id="COG1309">
    <property type="taxonomic scope" value="Bacteria"/>
</dbReference>
<evidence type="ECO:0000256" key="1">
    <source>
        <dbReference type="ARBA" id="ARBA00023125"/>
    </source>
</evidence>
<dbReference type="STRING" id="471853.Bcav_3407"/>